<dbReference type="InterPro" id="IPR011009">
    <property type="entry name" value="Kinase-like_dom_sf"/>
</dbReference>
<dbReference type="Gene3D" id="3.90.1200.10">
    <property type="match status" value="1"/>
</dbReference>
<evidence type="ECO:0000313" key="2">
    <source>
        <dbReference type="EMBL" id="GGL76587.1"/>
    </source>
</evidence>
<dbReference type="InterPro" id="IPR002575">
    <property type="entry name" value="Aminoglycoside_PTrfase"/>
</dbReference>
<dbReference type="PANTHER" id="PTHR21310">
    <property type="entry name" value="AMINOGLYCOSIDE PHOSPHOTRANSFERASE-RELATED-RELATED"/>
    <property type="match status" value="1"/>
</dbReference>
<dbReference type="Gene3D" id="3.30.200.150">
    <property type="match status" value="1"/>
</dbReference>
<dbReference type="AlphaFoldDB" id="A0A917SG18"/>
<evidence type="ECO:0000313" key="3">
    <source>
        <dbReference type="Proteomes" id="UP000613840"/>
    </source>
</evidence>
<evidence type="ECO:0000259" key="1">
    <source>
        <dbReference type="Pfam" id="PF01636"/>
    </source>
</evidence>
<gene>
    <name evidence="2" type="ORF">GCM10011575_38420</name>
</gene>
<comment type="caution">
    <text evidence="2">The sequence shown here is derived from an EMBL/GenBank/DDBJ whole genome shotgun (WGS) entry which is preliminary data.</text>
</comment>
<dbReference type="InterPro" id="IPR051678">
    <property type="entry name" value="AGP_Transferase"/>
</dbReference>
<proteinExistence type="predicted"/>
<keyword evidence="3" id="KW-1185">Reference proteome</keyword>
<dbReference type="SUPFAM" id="SSF56112">
    <property type="entry name" value="Protein kinase-like (PK-like)"/>
    <property type="match status" value="1"/>
</dbReference>
<feature type="domain" description="Aminoglycoside phosphotransferase" evidence="1">
    <location>
        <begin position="72"/>
        <end position="242"/>
    </location>
</feature>
<dbReference type="EMBL" id="BMMZ01000011">
    <property type="protein sequence ID" value="GGL76587.1"/>
    <property type="molecule type" value="Genomic_DNA"/>
</dbReference>
<accession>A0A917SG18</accession>
<dbReference type="Pfam" id="PF01636">
    <property type="entry name" value="APH"/>
    <property type="match status" value="1"/>
</dbReference>
<dbReference type="Proteomes" id="UP000613840">
    <property type="component" value="Unassembled WGS sequence"/>
</dbReference>
<organism evidence="2 3">
    <name type="scientific">Microlunatus endophyticus</name>
    <dbReference type="NCBI Taxonomy" id="1716077"/>
    <lineage>
        <taxon>Bacteria</taxon>
        <taxon>Bacillati</taxon>
        <taxon>Actinomycetota</taxon>
        <taxon>Actinomycetes</taxon>
        <taxon>Propionibacteriales</taxon>
        <taxon>Propionibacteriaceae</taxon>
        <taxon>Microlunatus</taxon>
    </lineage>
</organism>
<protein>
    <recommendedName>
        <fullName evidence="1">Aminoglycoside phosphotransferase domain-containing protein</fullName>
    </recommendedName>
</protein>
<reference evidence="2" key="2">
    <citation type="submission" date="2020-09" db="EMBL/GenBank/DDBJ databases">
        <authorList>
            <person name="Sun Q."/>
            <person name="Zhou Y."/>
        </authorList>
    </citation>
    <scope>NUCLEOTIDE SEQUENCE</scope>
    <source>
        <strain evidence="2">CGMCC 4.7306</strain>
    </source>
</reference>
<reference evidence="2" key="1">
    <citation type="journal article" date="2014" name="Int. J. Syst. Evol. Microbiol.">
        <title>Complete genome sequence of Corynebacterium casei LMG S-19264T (=DSM 44701T), isolated from a smear-ripened cheese.</title>
        <authorList>
            <consortium name="US DOE Joint Genome Institute (JGI-PGF)"/>
            <person name="Walter F."/>
            <person name="Albersmeier A."/>
            <person name="Kalinowski J."/>
            <person name="Ruckert C."/>
        </authorList>
    </citation>
    <scope>NUCLEOTIDE SEQUENCE</scope>
    <source>
        <strain evidence="2">CGMCC 4.7306</strain>
    </source>
</reference>
<sequence>MRRSLSTDQVTALAARLLGDKHVQVAPVKTPGMETRSFRIAGGNRTGCLRIGSNLRSFHKDAWAKTTFGKVLPVPQVWDYGELPNRLTYCLTSWAPGRTLQDLTADEINRTTPLVFDAWTRLQTDAIDTTSGFGDLDPDTLAGPYTSHHDRLRAELNDARKWPTTWTEPRSSAVSELLERYETLIEACPNDRAFIHGDWGTNNILGTADRLTAILDWEAAGIGDPLQDIAGRFWAFWPPVSTCVSALASYADQQLGTLPNYRERALCYDLQTGISEITECLQDDELDFAERCLDRCLDLLGDFDDSA</sequence>
<name>A0A917SG18_9ACTN</name>